<name>A0A942WPA0_VEIPA</name>
<proteinExistence type="predicted"/>
<evidence type="ECO:0000313" key="1">
    <source>
        <dbReference type="EMBL" id="MBS4893822.1"/>
    </source>
</evidence>
<reference evidence="1" key="1">
    <citation type="submission" date="2021-02" db="EMBL/GenBank/DDBJ databases">
        <title>Infant gut strain persistence is associated with maternal origin, phylogeny, and functional potential including surface adhesion and iron acquisition.</title>
        <authorList>
            <person name="Lou Y.C."/>
        </authorList>
    </citation>
    <scope>NUCLEOTIDE SEQUENCE</scope>
    <source>
        <strain evidence="1">L3_108_031G1_dasL3_108_031G1_concoct_20</strain>
    </source>
</reference>
<organism evidence="1 2">
    <name type="scientific">Veillonella parvula</name>
    <name type="common">Staphylococcus parvulus</name>
    <dbReference type="NCBI Taxonomy" id="29466"/>
    <lineage>
        <taxon>Bacteria</taxon>
        <taxon>Bacillati</taxon>
        <taxon>Bacillota</taxon>
        <taxon>Negativicutes</taxon>
        <taxon>Veillonellales</taxon>
        <taxon>Veillonellaceae</taxon>
        <taxon>Veillonella</taxon>
    </lineage>
</organism>
<gene>
    <name evidence="1" type="ORF">KHZ90_08605</name>
</gene>
<protein>
    <submittedName>
        <fullName evidence="1">Uncharacterized protein</fullName>
    </submittedName>
</protein>
<dbReference type="Proteomes" id="UP000778864">
    <property type="component" value="Unassembled WGS sequence"/>
</dbReference>
<evidence type="ECO:0000313" key="2">
    <source>
        <dbReference type="Proteomes" id="UP000778864"/>
    </source>
</evidence>
<dbReference type="EMBL" id="JAGZMU010000005">
    <property type="protein sequence ID" value="MBS4893822.1"/>
    <property type="molecule type" value="Genomic_DNA"/>
</dbReference>
<comment type="caution">
    <text evidence="1">The sequence shown here is derived from an EMBL/GenBank/DDBJ whole genome shotgun (WGS) entry which is preliminary data.</text>
</comment>
<accession>A0A942WPA0</accession>
<dbReference type="RefSeq" id="WP_278468148.1">
    <property type="nucleotide sequence ID" value="NZ_JAGZMU010000005.1"/>
</dbReference>
<dbReference type="AlphaFoldDB" id="A0A942WPA0"/>
<sequence length="116" mass="13605">MSSRSKSWGMIYESEAEARKDYKEMDLDPDDAILNGKSCMPTMAELMHWWSEFDSSYVIVAFEGVDTRETGHDGEYVATYTKKRAVWNIDYVCKMLQNNGIENLEDWENWKENNNL</sequence>